<gene>
    <name evidence="12" type="primary">PsP1</name>
</gene>
<evidence type="ECO:0000256" key="7">
    <source>
        <dbReference type="ARBA" id="ARBA00023157"/>
    </source>
</evidence>
<feature type="compositionally biased region" description="Polar residues" evidence="9">
    <location>
        <begin position="184"/>
        <end position="201"/>
    </location>
</feature>
<evidence type="ECO:0000256" key="1">
    <source>
        <dbReference type="ARBA" id="ARBA00004532"/>
    </source>
</evidence>
<dbReference type="CDD" id="cd00109">
    <property type="entry name" value="Kunitz-type"/>
    <property type="match status" value="1"/>
</dbReference>
<dbReference type="PANTHER" id="PTHR10083">
    <property type="entry name" value="KUNITZ-TYPE PROTEASE INHIBITOR-RELATED"/>
    <property type="match status" value="1"/>
</dbReference>
<protein>
    <submittedName>
        <fullName evidence="12">PsP1 protein</fullName>
    </submittedName>
</protein>
<reference evidence="12" key="1">
    <citation type="submission" date="2012-01" db="EMBL/GenBank/DDBJ databases">
        <title>Protein from the nematocyst venom.</title>
        <authorList>
            <person name="Nagai H."/>
        </authorList>
    </citation>
    <scope>NUCLEOTIDE SEQUENCE</scope>
</reference>
<evidence type="ECO:0000256" key="4">
    <source>
        <dbReference type="ARBA" id="ARBA00022525"/>
    </source>
</evidence>
<feature type="chain" id="PRO_5003986946" evidence="10">
    <location>
        <begin position="22"/>
        <end position="250"/>
    </location>
</feature>
<keyword evidence="7" id="KW-1015">Disulfide bond</keyword>
<dbReference type="Pfam" id="PF00014">
    <property type="entry name" value="Kunitz_BPTI"/>
    <property type="match status" value="2"/>
</dbReference>
<dbReference type="InterPro" id="IPR050098">
    <property type="entry name" value="TFPI/VKTCI-like"/>
</dbReference>
<proteinExistence type="evidence at transcript level"/>
<evidence type="ECO:0000256" key="8">
    <source>
        <dbReference type="ARBA" id="ARBA00023331"/>
    </source>
</evidence>
<feature type="domain" description="BPTI/Kunitz inhibitor" evidence="11">
    <location>
        <begin position="51"/>
        <end position="101"/>
    </location>
</feature>
<organism evidence="12">
    <name type="scientific">Phyllodiscus semoni</name>
    <name type="common">Night anemone</name>
    <dbReference type="NCBI Taxonomy" id="163701"/>
    <lineage>
        <taxon>Eukaryota</taxon>
        <taxon>Metazoa</taxon>
        <taxon>Cnidaria</taxon>
        <taxon>Anthozoa</taxon>
        <taxon>Hexacorallia</taxon>
        <taxon>Actiniaria</taxon>
        <taxon>Nynantheae</taxon>
        <taxon>Aliciidae</taxon>
        <taxon>Phyllodiscus</taxon>
    </lineage>
</organism>
<evidence type="ECO:0000256" key="6">
    <source>
        <dbReference type="ARBA" id="ARBA00022900"/>
    </source>
</evidence>
<keyword evidence="6" id="KW-0722">Serine protease inhibitor</keyword>
<evidence type="ECO:0000256" key="5">
    <source>
        <dbReference type="ARBA" id="ARBA00022690"/>
    </source>
</evidence>
<keyword evidence="10" id="KW-0732">Signal</keyword>
<evidence type="ECO:0000256" key="2">
    <source>
        <dbReference type="ARBA" id="ARBA00004613"/>
    </source>
</evidence>
<feature type="domain" description="BPTI/Kunitz inhibitor" evidence="11">
    <location>
        <begin position="126"/>
        <end position="176"/>
    </location>
</feature>
<evidence type="ECO:0000256" key="3">
    <source>
        <dbReference type="ARBA" id="ARBA00007226"/>
    </source>
</evidence>
<dbReference type="GO" id="GO:0042151">
    <property type="term" value="C:nematocyst"/>
    <property type="evidence" value="ECO:0007669"/>
    <property type="project" value="UniProtKB-SubCell"/>
</dbReference>
<dbReference type="GO" id="GO:0004867">
    <property type="term" value="F:serine-type endopeptidase inhibitor activity"/>
    <property type="evidence" value="ECO:0007669"/>
    <property type="project" value="UniProtKB-KW"/>
</dbReference>
<dbReference type="SUPFAM" id="SSF57362">
    <property type="entry name" value="BPTI-like"/>
    <property type="match status" value="2"/>
</dbReference>
<dbReference type="InterPro" id="IPR036880">
    <property type="entry name" value="Kunitz_BPTI_sf"/>
</dbReference>
<dbReference type="SMART" id="SM00131">
    <property type="entry name" value="KU"/>
    <property type="match status" value="2"/>
</dbReference>
<dbReference type="PANTHER" id="PTHR10083:SF374">
    <property type="entry name" value="BPTI_KUNITZ INHIBITOR DOMAIN-CONTAINING PROTEIN"/>
    <property type="match status" value="1"/>
</dbReference>
<name>L8AX18_PHYSE</name>
<dbReference type="GO" id="GO:0005615">
    <property type="term" value="C:extracellular space"/>
    <property type="evidence" value="ECO:0007669"/>
    <property type="project" value="TreeGrafter"/>
</dbReference>
<dbReference type="AlphaFoldDB" id="L8AX18"/>
<dbReference type="EMBL" id="AB695348">
    <property type="protein sequence ID" value="BAM74320.1"/>
    <property type="molecule type" value="mRNA"/>
</dbReference>
<keyword evidence="4" id="KW-0964">Secreted</keyword>
<comment type="subcellular location">
    <subcellularLocation>
        <location evidence="1">Nematocyst</location>
    </subcellularLocation>
    <subcellularLocation>
        <location evidence="2">Secreted</location>
    </subcellularLocation>
</comment>
<dbReference type="PRINTS" id="PR00759">
    <property type="entry name" value="BASICPTASE"/>
</dbReference>
<dbReference type="PROSITE" id="PS50279">
    <property type="entry name" value="BPTI_KUNITZ_2"/>
    <property type="match status" value="2"/>
</dbReference>
<evidence type="ECO:0000256" key="10">
    <source>
        <dbReference type="SAM" id="SignalP"/>
    </source>
</evidence>
<dbReference type="InterPro" id="IPR002223">
    <property type="entry name" value="Kunitz_BPTI"/>
</dbReference>
<keyword evidence="5" id="KW-0646">Protease inhibitor</keyword>
<comment type="similarity">
    <text evidence="3">Belongs to the venom Kunitz-type family. Sea anemone type 2 potassium channel toxin subfamily.</text>
</comment>
<feature type="region of interest" description="Disordered" evidence="9">
    <location>
        <begin position="177"/>
        <end position="250"/>
    </location>
</feature>
<dbReference type="Gene3D" id="4.10.410.10">
    <property type="entry name" value="Pancreatic trypsin inhibitor Kunitz domain"/>
    <property type="match status" value="2"/>
</dbReference>
<sequence>METKLVVLVVCCITLAIVVDGVPSSDELGNEECNDLCKSRKNFKDKTNDICLLPKFVGRGKAAFPRFYFNSKKNKCEKFTFGGGLGNANNFQTKEECEKMCSKRDENMAEHAVASSKNAKRKNTICLLPKMVGRGKAAFPRFFFNVMTEKCEKFIFGGGLGNENNFETKDECEEKCVNAEKDPQFSQPTRQPTSQPTRQPLSTQTTNQQQYTQTPSSQSPASQSQSGQAQSGQSPSMQAPSKDKEKIDRL</sequence>
<evidence type="ECO:0000313" key="12">
    <source>
        <dbReference type="EMBL" id="BAM74320.1"/>
    </source>
</evidence>
<evidence type="ECO:0000256" key="9">
    <source>
        <dbReference type="SAM" id="MobiDB-lite"/>
    </source>
</evidence>
<feature type="signal peptide" evidence="10">
    <location>
        <begin position="1"/>
        <end position="21"/>
    </location>
</feature>
<evidence type="ECO:0000259" key="11">
    <source>
        <dbReference type="PROSITE" id="PS50279"/>
    </source>
</evidence>
<keyword evidence="8" id="KW-0166">Nematocyst</keyword>
<accession>L8AX18</accession>
<feature type="compositionally biased region" description="Basic and acidic residues" evidence="9">
    <location>
        <begin position="241"/>
        <end position="250"/>
    </location>
</feature>
<feature type="compositionally biased region" description="Low complexity" evidence="9">
    <location>
        <begin position="202"/>
        <end position="240"/>
    </location>
</feature>